<dbReference type="Proteomes" id="UP000001946">
    <property type="component" value="Chromosome"/>
</dbReference>
<accession>Q24T38</accession>
<keyword evidence="1" id="KW-0472">Membrane</keyword>
<evidence type="ECO:0000313" key="2">
    <source>
        <dbReference type="EMBL" id="BAE84804.1"/>
    </source>
</evidence>
<protein>
    <submittedName>
        <fullName evidence="2">Uncharacterized protein</fullName>
    </submittedName>
</protein>
<dbReference type="STRING" id="138119.DSY3015"/>
<feature type="transmembrane region" description="Helical" evidence="1">
    <location>
        <begin position="12"/>
        <end position="37"/>
    </location>
</feature>
<organism evidence="2 3">
    <name type="scientific">Desulfitobacterium hafniense (strain Y51)</name>
    <dbReference type="NCBI Taxonomy" id="138119"/>
    <lineage>
        <taxon>Bacteria</taxon>
        <taxon>Bacillati</taxon>
        <taxon>Bacillota</taxon>
        <taxon>Clostridia</taxon>
        <taxon>Eubacteriales</taxon>
        <taxon>Desulfitobacteriaceae</taxon>
        <taxon>Desulfitobacterium</taxon>
    </lineage>
</organism>
<evidence type="ECO:0000313" key="3">
    <source>
        <dbReference type="Proteomes" id="UP000001946"/>
    </source>
</evidence>
<dbReference type="RefSeq" id="WP_011460784.1">
    <property type="nucleotide sequence ID" value="NC_007907.1"/>
</dbReference>
<dbReference type="eggNOG" id="ENOG5030D4K">
    <property type="taxonomic scope" value="Bacteria"/>
</dbReference>
<dbReference type="Gene3D" id="3.40.50.720">
    <property type="entry name" value="NAD(P)-binding Rossmann-like Domain"/>
    <property type="match status" value="1"/>
</dbReference>
<evidence type="ECO:0000256" key="1">
    <source>
        <dbReference type="SAM" id="Phobius"/>
    </source>
</evidence>
<dbReference type="HOGENOM" id="CLU_534990_0_0_9"/>
<gene>
    <name evidence="2" type="ordered locus">DSY3015</name>
</gene>
<keyword evidence="3" id="KW-1185">Reference proteome</keyword>
<keyword evidence="1" id="KW-0812">Transmembrane</keyword>
<sequence length="509" mass="58474">MISVYDRIKDKRVVMFGVGIIQADLIGLFDLNIAYYVCDMIETTGDVMLEDVPLYSSDHLHEENPEDLFVIVCENDESYAGRVLESMGFQEDQHYCFGEDLLFEYAYTHKLPAPNIIWGTGGTYWYHYEDIESLMPQIQSFVLSDVPAAGDVFQGRPVVSFDQHEKKDQDFILVCSIYYKEIGNSLRKSGYVIGKNCINIRTYIKLAKYARYTDAAYQIDDRSTSAKNLVVILSGYKPLVWDAVFPRLKAYIPKDFDVVVMTSGKVCEDLRQMCRNYGWSYASTEINHVSLVLNLAILLFPYAKRLWKIDEDIFVTRGCFEAMAKTYDYIEANTRYEVGFVTPLLNVNGYGYVRLLECTGSVDKWESRFGELRYTDCYTHHVAIHDSPDAAKFMWGEGNPVLGDIDQLGLERANAPFEYTICPVRYSIGFILFSRQNWKQMDMFPVSSKMNLGSDEEHICKYCLMNARVMVSAENAVAGHLSYGPQHRAMEEYYKNNYAKFAFKGPVHE</sequence>
<name>Q24T38_DESHY</name>
<dbReference type="EMBL" id="AP008230">
    <property type="protein sequence ID" value="BAE84804.1"/>
    <property type="molecule type" value="Genomic_DNA"/>
</dbReference>
<reference evidence="2 3" key="1">
    <citation type="journal article" date="2006" name="J. Bacteriol.">
        <title>Complete genome sequence of the dehalorespiring bacterium Desulfitobacterium hafniense Y51 and comparison with Dehalococcoides ethenogenes 195.</title>
        <authorList>
            <person name="Nonaka H."/>
            <person name="Keresztes G."/>
            <person name="Shinoda Y."/>
            <person name="Ikenaga Y."/>
            <person name="Abe M."/>
            <person name="Naito K."/>
            <person name="Inatomi K."/>
            <person name="Furukawa K."/>
            <person name="Inui M."/>
            <person name="Yukawa H."/>
        </authorList>
    </citation>
    <scope>NUCLEOTIDE SEQUENCE [LARGE SCALE GENOMIC DNA]</scope>
    <source>
        <strain evidence="2 3">Y51</strain>
    </source>
</reference>
<keyword evidence="1" id="KW-1133">Transmembrane helix</keyword>
<dbReference type="KEGG" id="dsy:DSY3015"/>
<proteinExistence type="predicted"/>
<dbReference type="AlphaFoldDB" id="Q24T38"/>